<dbReference type="PROSITE" id="PS51257">
    <property type="entry name" value="PROKAR_LIPOPROTEIN"/>
    <property type="match status" value="1"/>
</dbReference>
<dbReference type="GO" id="GO:0006865">
    <property type="term" value="P:amino acid transport"/>
    <property type="evidence" value="ECO:0007669"/>
    <property type="project" value="UniProtKB-KW"/>
</dbReference>
<dbReference type="InterPro" id="IPR019546">
    <property type="entry name" value="TAT_signal_bac_arc"/>
</dbReference>
<keyword evidence="2" id="KW-0813">Transport</keyword>
<sequence length="401" mass="42351">MANAMSRRNFVKLSGIAAAGLGGASILTACGGGSSSSDDSSIKVGLMGPYSGDVAQYGLAVRNGAQLYVKQLNDKGGINNKKIDLDTQDEKGDATEAKNVYDKMVEDGVVAIIGDVTSTPSIAVAQASVNDNMPLVSASATAADFIKYGKNAFRACITDPYQGKLMADFAAKQGYKTYGAIFNSGGDYEVGVKDAFVKEAKSKGLSSVADPQGYSAGDTDFKAQLTTIISGNPDCIFCPNYYQDDGKIVTQARQLGYKGVFLGADGWSNIVGGDQDYASAADLEGCYYDCSFTVNNDDEKVQQFIKDYKAEYNADPSNFCALGYDAAMVVMTAIEQVEKDGKYKPSDDDYKQAIIDAISSGSVDGVTGTIKYDGTGDPVKPTLVITFKDGKESVFDTIEAS</sequence>
<dbReference type="AlphaFoldDB" id="A0A6N7XQ54"/>
<dbReference type="SUPFAM" id="SSF53822">
    <property type="entry name" value="Periplasmic binding protein-like I"/>
    <property type="match status" value="1"/>
</dbReference>
<organism evidence="6 7">
    <name type="scientific">Olsenella porci</name>
    <dbReference type="NCBI Taxonomy" id="2652279"/>
    <lineage>
        <taxon>Bacteria</taxon>
        <taxon>Bacillati</taxon>
        <taxon>Actinomycetota</taxon>
        <taxon>Coriobacteriia</taxon>
        <taxon>Coriobacteriales</taxon>
        <taxon>Atopobiaceae</taxon>
        <taxon>Olsenella</taxon>
    </lineage>
</organism>
<evidence type="ECO:0000256" key="2">
    <source>
        <dbReference type="ARBA" id="ARBA00022448"/>
    </source>
</evidence>
<dbReference type="EMBL" id="VUNC01000002">
    <property type="protein sequence ID" value="MST72195.1"/>
    <property type="molecule type" value="Genomic_DNA"/>
</dbReference>
<name>A0A6N7XQ54_9ACTN</name>
<dbReference type="PANTHER" id="PTHR30483:SF6">
    <property type="entry name" value="PERIPLASMIC BINDING PROTEIN OF ABC TRANSPORTER FOR NATURAL AMINO ACIDS"/>
    <property type="match status" value="1"/>
</dbReference>
<dbReference type="PROSITE" id="PS51318">
    <property type="entry name" value="TAT"/>
    <property type="match status" value="1"/>
</dbReference>
<evidence type="ECO:0000256" key="4">
    <source>
        <dbReference type="ARBA" id="ARBA00022970"/>
    </source>
</evidence>
<dbReference type="PRINTS" id="PR00337">
    <property type="entry name" value="LEUILEVALBP"/>
</dbReference>
<evidence type="ECO:0000259" key="5">
    <source>
        <dbReference type="Pfam" id="PF13458"/>
    </source>
</evidence>
<dbReference type="InterPro" id="IPR051010">
    <property type="entry name" value="BCAA_transport"/>
</dbReference>
<dbReference type="Gene3D" id="3.40.50.2300">
    <property type="match status" value="2"/>
</dbReference>
<dbReference type="InterPro" id="IPR006311">
    <property type="entry name" value="TAT_signal"/>
</dbReference>
<keyword evidence="3" id="KW-0732">Signal</keyword>
<dbReference type="CDD" id="cd06347">
    <property type="entry name" value="PBP1_ABC_LivK_ligand_binding-like"/>
    <property type="match status" value="1"/>
</dbReference>
<keyword evidence="7" id="KW-1185">Reference proteome</keyword>
<dbReference type="InterPro" id="IPR028081">
    <property type="entry name" value="Leu-bd"/>
</dbReference>
<dbReference type="InterPro" id="IPR000709">
    <property type="entry name" value="Leu_Ile_Val-bd"/>
</dbReference>
<dbReference type="Proteomes" id="UP000469325">
    <property type="component" value="Unassembled WGS sequence"/>
</dbReference>
<protein>
    <submittedName>
        <fullName evidence="6">ABC transporter substrate-binding protein</fullName>
    </submittedName>
</protein>
<gene>
    <name evidence="6" type="ORF">FYJ68_03605</name>
</gene>
<dbReference type="InterPro" id="IPR028082">
    <property type="entry name" value="Peripla_BP_I"/>
</dbReference>
<evidence type="ECO:0000256" key="3">
    <source>
        <dbReference type="ARBA" id="ARBA00022729"/>
    </source>
</evidence>
<evidence type="ECO:0000313" key="7">
    <source>
        <dbReference type="Proteomes" id="UP000469325"/>
    </source>
</evidence>
<reference evidence="6 7" key="1">
    <citation type="submission" date="2019-08" db="EMBL/GenBank/DDBJ databases">
        <title>In-depth cultivation of the pig gut microbiome towards novel bacterial diversity and tailored functional studies.</title>
        <authorList>
            <person name="Wylensek D."/>
            <person name="Hitch T.C.A."/>
            <person name="Clavel T."/>
        </authorList>
    </citation>
    <scope>NUCLEOTIDE SEQUENCE [LARGE SCALE GENOMIC DNA]</scope>
    <source>
        <strain evidence="6 7">CA-Schmier-601-WT-1</strain>
    </source>
</reference>
<dbReference type="PANTHER" id="PTHR30483">
    <property type="entry name" value="LEUCINE-SPECIFIC-BINDING PROTEIN"/>
    <property type="match status" value="1"/>
</dbReference>
<dbReference type="RefSeq" id="WP_154434048.1">
    <property type="nucleotide sequence ID" value="NZ_VUNC01000002.1"/>
</dbReference>
<keyword evidence="4" id="KW-0029">Amino-acid transport</keyword>
<dbReference type="Pfam" id="PF13458">
    <property type="entry name" value="Peripla_BP_6"/>
    <property type="match status" value="1"/>
</dbReference>
<dbReference type="NCBIfam" id="TIGR01409">
    <property type="entry name" value="TAT_signal_seq"/>
    <property type="match status" value="1"/>
</dbReference>
<comment type="caution">
    <text evidence="6">The sequence shown here is derived from an EMBL/GenBank/DDBJ whole genome shotgun (WGS) entry which is preliminary data.</text>
</comment>
<proteinExistence type="inferred from homology"/>
<comment type="similarity">
    <text evidence="1">Belongs to the leucine-binding protein family.</text>
</comment>
<accession>A0A6N7XQ54</accession>
<evidence type="ECO:0000256" key="1">
    <source>
        <dbReference type="ARBA" id="ARBA00010062"/>
    </source>
</evidence>
<feature type="domain" description="Leucine-binding protein" evidence="5">
    <location>
        <begin position="41"/>
        <end position="385"/>
    </location>
</feature>
<evidence type="ECO:0000313" key="6">
    <source>
        <dbReference type="EMBL" id="MST72195.1"/>
    </source>
</evidence>